<dbReference type="KEGG" id="lst:LSS_21890"/>
<evidence type="ECO:0000313" key="2">
    <source>
        <dbReference type="Proteomes" id="UP000035800"/>
    </source>
</evidence>
<accession>A0A097ESL4</accession>
<sequence>MRDFLLSFEMRVSPKKWTWFYSEIFLSKFDGVQVD</sequence>
<evidence type="ECO:0000313" key="1">
    <source>
        <dbReference type="EMBL" id="AIT10927.1"/>
    </source>
</evidence>
<reference evidence="1 2" key="2">
    <citation type="journal article" date="2014" name="Emerg. Microbes Infect.">
        <title>Potential impact on kidney infection: a whole-genome analysis of Leptospira santarosai serovar Shermani.</title>
        <authorList>
            <person name="Chou L.F."/>
            <person name="Chen T.W."/>
            <person name="Ko Y.C."/>
            <person name="Pan M.J."/>
            <person name="Tian Y.C."/>
            <person name="Chiu C.H."/>
            <person name="Tang P."/>
            <person name="Hung C.C."/>
            <person name="Yang C.W."/>
        </authorList>
    </citation>
    <scope>NUCLEOTIDE SEQUENCE</scope>
    <source>
        <strain evidence="1 2">LT 821</strain>
    </source>
</reference>
<dbReference type="AlphaFoldDB" id="A0A097ESL4"/>
<dbReference type="Proteomes" id="UP000035800">
    <property type="component" value="Chromosome I"/>
</dbReference>
<proteinExistence type="predicted"/>
<protein>
    <submittedName>
        <fullName evidence="1">Uncharacterized protein</fullName>
    </submittedName>
</protein>
<dbReference type="EMBL" id="CP006694">
    <property type="protein sequence ID" value="AIT10927.1"/>
    <property type="molecule type" value="Genomic_DNA"/>
</dbReference>
<gene>
    <name evidence="1" type="ORF">LSS_21890</name>
</gene>
<organism evidence="1 2">
    <name type="scientific">Leptospira santarosai serovar Shermani str. LT 821</name>
    <dbReference type="NCBI Taxonomy" id="758847"/>
    <lineage>
        <taxon>Bacteria</taxon>
        <taxon>Pseudomonadati</taxon>
        <taxon>Spirochaetota</taxon>
        <taxon>Spirochaetia</taxon>
        <taxon>Leptospirales</taxon>
        <taxon>Leptospiraceae</taxon>
        <taxon>Leptospira</taxon>
    </lineage>
</organism>
<reference evidence="1 2" key="1">
    <citation type="journal article" date="2012" name="Gene">
        <title>Sequence of Leptospira santarosai serovar Shermani genome and prediction of virulence-associated genes.</title>
        <authorList>
            <person name="Chou L.F."/>
            <person name="Chen Y.T."/>
            <person name="Lu C.W."/>
            <person name="Ko Y.C."/>
            <person name="Tang C.Y."/>
            <person name="Pan M.J."/>
            <person name="Tian Y.C."/>
            <person name="Chiu C.H."/>
            <person name="Hung C.C."/>
            <person name="Yang C.W."/>
        </authorList>
    </citation>
    <scope>NUCLEOTIDE SEQUENCE [LARGE SCALE GENOMIC DNA]</scope>
    <source>
        <strain evidence="1">LT 821</strain>
    </source>
</reference>
<name>A0A097ESL4_9LEPT</name>